<gene>
    <name evidence="2" type="ORF">D5366_07880</name>
</gene>
<protein>
    <submittedName>
        <fullName evidence="2">Uncharacterized protein</fullName>
    </submittedName>
</protein>
<dbReference type="Proteomes" id="UP000317214">
    <property type="component" value="Chromosome"/>
</dbReference>
<name>A0A4Y6V6Z1_9PROT</name>
<dbReference type="KEGG" id="ntn:D5366_07880"/>
<evidence type="ECO:0000256" key="1">
    <source>
        <dbReference type="SAM" id="Phobius"/>
    </source>
</evidence>
<keyword evidence="1" id="KW-0472">Membrane</keyword>
<keyword evidence="1" id="KW-0812">Transmembrane</keyword>
<dbReference type="RefSeq" id="WP_141492998.1">
    <property type="nucleotide sequence ID" value="NZ_CP032485.1"/>
</dbReference>
<organism evidence="2 3">
    <name type="scientific">Neokomagataea tanensis</name>
    <dbReference type="NCBI Taxonomy" id="661191"/>
    <lineage>
        <taxon>Bacteria</taxon>
        <taxon>Pseudomonadati</taxon>
        <taxon>Pseudomonadota</taxon>
        <taxon>Alphaproteobacteria</taxon>
        <taxon>Acetobacterales</taxon>
        <taxon>Acetobacteraceae</taxon>
        <taxon>Neokomagataea</taxon>
    </lineage>
</organism>
<evidence type="ECO:0000313" key="3">
    <source>
        <dbReference type="Proteomes" id="UP000317214"/>
    </source>
</evidence>
<dbReference type="AlphaFoldDB" id="A0A4Y6V6Z1"/>
<proteinExistence type="predicted"/>
<feature type="transmembrane region" description="Helical" evidence="1">
    <location>
        <begin position="59"/>
        <end position="78"/>
    </location>
</feature>
<evidence type="ECO:0000313" key="2">
    <source>
        <dbReference type="EMBL" id="QDH25144.1"/>
    </source>
</evidence>
<reference evidence="2 3" key="1">
    <citation type="submission" date="2018-09" db="EMBL/GenBank/DDBJ databases">
        <title>The complete genome sequence of Neokomagataea tanensis NBRC 106556(T).</title>
        <authorList>
            <person name="Chua K.-O."/>
            <person name="See-Too W.-S."/>
            <person name="Hong K.-W."/>
            <person name="Yin W.-F."/>
            <person name="Chan K.-G."/>
        </authorList>
    </citation>
    <scope>NUCLEOTIDE SEQUENCE [LARGE SCALE GENOMIC DNA]</scope>
    <source>
        <strain evidence="3">AH13 \ NBRC 106556</strain>
    </source>
</reference>
<dbReference type="OrthoDB" id="7283741at2"/>
<keyword evidence="3" id="KW-1185">Reference proteome</keyword>
<accession>A0A4Y6V6Z1</accession>
<keyword evidence="1" id="KW-1133">Transmembrane helix</keyword>
<sequence length="120" mass="13908">MKPSVSALRPTDKEAMGAVRWPLLPLSGGFWQDMVCLTGCLQLYFIVKNHRLGASVTMLNIFLICFVAVIWPSIYYIYFKSDLKPWLHNKLTRDKLPKPTAEEFKEAYPFERDEITPPKE</sequence>
<dbReference type="EMBL" id="CP032485">
    <property type="protein sequence ID" value="QDH25144.1"/>
    <property type="molecule type" value="Genomic_DNA"/>
</dbReference>